<dbReference type="OrthoDB" id="10259236at2759"/>
<gene>
    <name evidence="3" type="ORF">FTJAE_8973</name>
</gene>
<accession>A0A8H5VMY5</accession>
<dbReference type="InterPro" id="IPR000086">
    <property type="entry name" value="NUDIX_hydrolase_dom"/>
</dbReference>
<name>A0A8H5VMY5_9HYPO</name>
<sequence>MATSRFETESFTADHLVESAGTVLFRLSTREICIIRHLQRNEYLLPKGRRNLHESRQATAIRETTEETGIPCRLMPLNMLSRVCPPDAGSEDVPDEARFFKGACEPILVQARRRVGHGEMKLIWWFVAAVDEERPAGPHEDKFGVEFLSYDAAVKTLTFKDDRDLAVRAIDLVESTLASCTSL</sequence>
<protein>
    <submittedName>
        <fullName evidence="3">NUDIX domain protein</fullName>
    </submittedName>
</protein>
<feature type="domain" description="Nudix hydrolase" evidence="2">
    <location>
        <begin position="15"/>
        <end position="171"/>
    </location>
</feature>
<dbReference type="Gene3D" id="3.90.79.10">
    <property type="entry name" value="Nucleoside Triphosphate Pyrophosphohydrolase"/>
    <property type="match status" value="1"/>
</dbReference>
<dbReference type="RefSeq" id="XP_037203931.1">
    <property type="nucleotide sequence ID" value="XM_037355845.1"/>
</dbReference>
<dbReference type="PANTHER" id="PTHR21340">
    <property type="entry name" value="DIADENOSINE 5,5-P1,P4-TETRAPHOSPHATE PYROPHOSPHOHYDROLASE MUTT"/>
    <property type="match status" value="1"/>
</dbReference>
<dbReference type="InterPro" id="IPR051325">
    <property type="entry name" value="Nudix_hydrolase_domain"/>
</dbReference>
<proteinExistence type="predicted"/>
<dbReference type="Proteomes" id="UP000530670">
    <property type="component" value="Unassembled WGS sequence"/>
</dbReference>
<evidence type="ECO:0000313" key="3">
    <source>
        <dbReference type="EMBL" id="KAF5628098.1"/>
    </source>
</evidence>
<comment type="caution">
    <text evidence="3">The sequence shown here is derived from an EMBL/GenBank/DDBJ whole genome shotgun (WGS) entry which is preliminary data.</text>
</comment>
<dbReference type="PROSITE" id="PS00893">
    <property type="entry name" value="NUDIX_BOX"/>
    <property type="match status" value="1"/>
</dbReference>
<dbReference type="GeneID" id="59308115"/>
<dbReference type="PANTHER" id="PTHR21340:SF0">
    <property type="entry name" value="BIS(5'-NUCLEOSYL)-TETRAPHOSPHATASE [ASYMMETRICAL]"/>
    <property type="match status" value="1"/>
</dbReference>
<keyword evidence="4" id="KW-1185">Reference proteome</keyword>
<evidence type="ECO:0000256" key="1">
    <source>
        <dbReference type="ARBA" id="ARBA00022801"/>
    </source>
</evidence>
<dbReference type="GO" id="GO:0004081">
    <property type="term" value="F:bis(5'-nucleosyl)-tetraphosphatase (asymmetrical) activity"/>
    <property type="evidence" value="ECO:0007669"/>
    <property type="project" value="TreeGrafter"/>
</dbReference>
<evidence type="ECO:0000313" key="4">
    <source>
        <dbReference type="Proteomes" id="UP000530670"/>
    </source>
</evidence>
<dbReference type="InterPro" id="IPR015797">
    <property type="entry name" value="NUDIX_hydrolase-like_dom_sf"/>
</dbReference>
<organism evidence="3 4">
    <name type="scientific">Fusarium tjaetaba</name>
    <dbReference type="NCBI Taxonomy" id="1567544"/>
    <lineage>
        <taxon>Eukaryota</taxon>
        <taxon>Fungi</taxon>
        <taxon>Dikarya</taxon>
        <taxon>Ascomycota</taxon>
        <taxon>Pezizomycotina</taxon>
        <taxon>Sordariomycetes</taxon>
        <taxon>Hypocreomycetidae</taxon>
        <taxon>Hypocreales</taxon>
        <taxon>Nectriaceae</taxon>
        <taxon>Fusarium</taxon>
        <taxon>Fusarium fujikuroi species complex</taxon>
    </lineage>
</organism>
<dbReference type="PROSITE" id="PS51462">
    <property type="entry name" value="NUDIX"/>
    <property type="match status" value="1"/>
</dbReference>
<keyword evidence="1" id="KW-0378">Hydrolase</keyword>
<dbReference type="AlphaFoldDB" id="A0A8H5VMY5"/>
<dbReference type="EMBL" id="JAAQRI010000199">
    <property type="protein sequence ID" value="KAF5628098.1"/>
    <property type="molecule type" value="Genomic_DNA"/>
</dbReference>
<evidence type="ECO:0000259" key="2">
    <source>
        <dbReference type="PROSITE" id="PS51462"/>
    </source>
</evidence>
<dbReference type="SUPFAM" id="SSF55811">
    <property type="entry name" value="Nudix"/>
    <property type="match status" value="1"/>
</dbReference>
<dbReference type="InterPro" id="IPR020084">
    <property type="entry name" value="NUDIX_hydrolase_CS"/>
</dbReference>
<dbReference type="GO" id="GO:0006167">
    <property type="term" value="P:AMP biosynthetic process"/>
    <property type="evidence" value="ECO:0007669"/>
    <property type="project" value="TreeGrafter"/>
</dbReference>
<dbReference type="GO" id="GO:0006754">
    <property type="term" value="P:ATP biosynthetic process"/>
    <property type="evidence" value="ECO:0007669"/>
    <property type="project" value="TreeGrafter"/>
</dbReference>
<reference evidence="3 4" key="1">
    <citation type="submission" date="2020-05" db="EMBL/GenBank/DDBJ databases">
        <title>Identification and distribution of gene clusters putatively required for synthesis of sphingolipid metabolism inhibitors in phylogenetically diverse species of the filamentous fungus Fusarium.</title>
        <authorList>
            <person name="Kim H.-S."/>
            <person name="Busman M."/>
            <person name="Brown D.W."/>
            <person name="Divon H."/>
            <person name="Uhlig S."/>
            <person name="Proctor R.H."/>
        </authorList>
    </citation>
    <scope>NUCLEOTIDE SEQUENCE [LARGE SCALE GENOMIC DNA]</scope>
    <source>
        <strain evidence="3 4">NRRL 66243</strain>
    </source>
</reference>
<dbReference type="Pfam" id="PF00293">
    <property type="entry name" value="NUDIX"/>
    <property type="match status" value="1"/>
</dbReference>